<feature type="transmembrane region" description="Helical" evidence="8">
    <location>
        <begin position="369"/>
        <end position="389"/>
    </location>
</feature>
<feature type="transmembrane region" description="Helical" evidence="8">
    <location>
        <begin position="278"/>
        <end position="298"/>
    </location>
</feature>
<dbReference type="PROSITE" id="PS50850">
    <property type="entry name" value="MFS"/>
    <property type="match status" value="1"/>
</dbReference>
<dbReference type="PROSITE" id="PS00216">
    <property type="entry name" value="SUGAR_TRANSPORT_1"/>
    <property type="match status" value="1"/>
</dbReference>
<dbReference type="AlphaFoldDB" id="A0A7W9VV13"/>
<feature type="transmembrane region" description="Helical" evidence="8">
    <location>
        <begin position="74"/>
        <end position="91"/>
    </location>
</feature>
<feature type="transmembrane region" description="Helical" evidence="8">
    <location>
        <begin position="248"/>
        <end position="266"/>
    </location>
</feature>
<evidence type="ECO:0000256" key="7">
    <source>
        <dbReference type="ARBA" id="ARBA00023136"/>
    </source>
</evidence>
<dbReference type="GO" id="GO:1990961">
    <property type="term" value="P:xenobiotic detoxification by transmembrane export across the plasma membrane"/>
    <property type="evidence" value="ECO:0007669"/>
    <property type="project" value="InterPro"/>
</dbReference>
<reference evidence="10 11" key="1">
    <citation type="submission" date="2020-08" db="EMBL/GenBank/DDBJ databases">
        <title>Genomic Encyclopedia of Type Strains, Phase IV (KMG-IV): sequencing the most valuable type-strain genomes for metagenomic binning, comparative biology and taxonomic classification.</title>
        <authorList>
            <person name="Goeker M."/>
        </authorList>
    </citation>
    <scope>NUCLEOTIDE SEQUENCE [LARGE SCALE GENOMIC DNA]</scope>
    <source>
        <strain evidence="10 11">DSM 11099</strain>
    </source>
</reference>
<feature type="transmembrane region" description="Helical" evidence="8">
    <location>
        <begin position="97"/>
        <end position="120"/>
    </location>
</feature>
<evidence type="ECO:0000256" key="5">
    <source>
        <dbReference type="ARBA" id="ARBA00022692"/>
    </source>
</evidence>
<dbReference type="NCBIfam" id="TIGR00710">
    <property type="entry name" value="efflux_Bcr_CflA"/>
    <property type="match status" value="1"/>
</dbReference>
<dbReference type="CDD" id="cd17320">
    <property type="entry name" value="MFS_MdfA_MDR_like"/>
    <property type="match status" value="1"/>
</dbReference>
<keyword evidence="6 8" id="KW-1133">Transmembrane helix</keyword>
<feature type="transmembrane region" description="Helical" evidence="8">
    <location>
        <begin position="162"/>
        <end position="182"/>
    </location>
</feature>
<dbReference type="InterPro" id="IPR020846">
    <property type="entry name" value="MFS_dom"/>
</dbReference>
<dbReference type="PANTHER" id="PTHR23502:SF132">
    <property type="entry name" value="POLYAMINE TRANSPORTER 2-RELATED"/>
    <property type="match status" value="1"/>
</dbReference>
<accession>A0A7W9VV13</accession>
<gene>
    <name evidence="10" type="ORF">HNR59_002699</name>
</gene>
<dbReference type="InterPro" id="IPR004812">
    <property type="entry name" value="Efflux_drug-R_Bcr/CmlA"/>
</dbReference>
<keyword evidence="11" id="KW-1185">Reference proteome</keyword>
<dbReference type="PANTHER" id="PTHR23502">
    <property type="entry name" value="MAJOR FACILITATOR SUPERFAMILY"/>
    <property type="match status" value="1"/>
</dbReference>
<feature type="transmembrane region" description="Helical" evidence="8">
    <location>
        <begin position="304"/>
        <end position="330"/>
    </location>
</feature>
<dbReference type="Gene3D" id="1.20.1720.10">
    <property type="entry name" value="Multidrug resistance protein D"/>
    <property type="match status" value="1"/>
</dbReference>
<organism evidence="10 11">
    <name type="scientific">Aquamicrobium lusatiense</name>
    <dbReference type="NCBI Taxonomy" id="89772"/>
    <lineage>
        <taxon>Bacteria</taxon>
        <taxon>Pseudomonadati</taxon>
        <taxon>Pseudomonadota</taxon>
        <taxon>Alphaproteobacteria</taxon>
        <taxon>Hyphomicrobiales</taxon>
        <taxon>Phyllobacteriaceae</taxon>
        <taxon>Aquamicrobium</taxon>
    </lineage>
</organism>
<keyword evidence="8" id="KW-0997">Cell inner membrane</keyword>
<keyword evidence="7 8" id="KW-0472">Membrane</keyword>
<dbReference type="InterPro" id="IPR005829">
    <property type="entry name" value="Sugar_transporter_CS"/>
</dbReference>
<dbReference type="FunFam" id="1.20.1720.10:FF:000005">
    <property type="entry name" value="Bcr/CflA family efflux transporter"/>
    <property type="match status" value="1"/>
</dbReference>
<proteinExistence type="inferred from homology"/>
<feature type="transmembrane region" description="Helical" evidence="8">
    <location>
        <begin position="342"/>
        <end position="363"/>
    </location>
</feature>
<sequence length="403" mass="41867">MPAKFYRIAVVLGLLSAIGPFAIDMYLPALPTIGEDLGASTAAVQMSLLIFFLATAVGQLAVGPISDMAGRKAPLYAGLFLFMIGGVGAALSPSVEWLIAFRFIQGLGGCASMVIPRAVVRDLHTGVEAAKLMSLLMLVFSISPILAPLTGSFIIDAFGWRAVFWVVTGAALVACLLLATSIEETRPAAARVGSSLRTSLAGYRHLLGDRRFLGLVGTGGFAISSFFVYLSSSSFILIDHYGLSPHLYSVYFSLNAVSFFAMSQLTGTLAQRYGLARVVRVAVAGYAATMLVLLALMASGADQLWVLASMLFIGYGFVGLVIPSTSVLAMDDHGAIAGTASALMGTLQFGIGAVAMAGAGIFFDGTPLPMVAAIAVCAIIAFVLAQVTLGMKRAPKAVSAPAE</sequence>
<dbReference type="GO" id="GO:0005886">
    <property type="term" value="C:plasma membrane"/>
    <property type="evidence" value="ECO:0007669"/>
    <property type="project" value="UniProtKB-SubCell"/>
</dbReference>
<dbReference type="InterPro" id="IPR036259">
    <property type="entry name" value="MFS_trans_sf"/>
</dbReference>
<keyword evidence="5 8" id="KW-0812">Transmembrane</keyword>
<dbReference type="SUPFAM" id="SSF103473">
    <property type="entry name" value="MFS general substrate transporter"/>
    <property type="match status" value="1"/>
</dbReference>
<feature type="domain" description="Major facilitator superfamily (MFS) profile" evidence="9">
    <location>
        <begin position="5"/>
        <end position="393"/>
    </location>
</feature>
<comment type="caution">
    <text evidence="10">The sequence shown here is derived from an EMBL/GenBank/DDBJ whole genome shotgun (WGS) entry which is preliminary data.</text>
</comment>
<feature type="transmembrane region" description="Helical" evidence="8">
    <location>
        <begin position="43"/>
        <end position="62"/>
    </location>
</feature>
<dbReference type="GO" id="GO:0042910">
    <property type="term" value="F:xenobiotic transmembrane transporter activity"/>
    <property type="evidence" value="ECO:0007669"/>
    <property type="project" value="InterPro"/>
</dbReference>
<name>A0A7W9VV13_9HYPH</name>
<protein>
    <recommendedName>
        <fullName evidence="8">Bcr/CflA family efflux transporter</fullName>
    </recommendedName>
</protein>
<dbReference type="GO" id="GO:0015385">
    <property type="term" value="F:sodium:proton antiporter activity"/>
    <property type="evidence" value="ECO:0007669"/>
    <property type="project" value="TreeGrafter"/>
</dbReference>
<evidence type="ECO:0000256" key="8">
    <source>
        <dbReference type="RuleBase" id="RU365088"/>
    </source>
</evidence>
<dbReference type="Proteomes" id="UP000533306">
    <property type="component" value="Unassembled WGS sequence"/>
</dbReference>
<evidence type="ECO:0000256" key="3">
    <source>
        <dbReference type="ARBA" id="ARBA00022448"/>
    </source>
</evidence>
<evidence type="ECO:0000256" key="6">
    <source>
        <dbReference type="ARBA" id="ARBA00022989"/>
    </source>
</evidence>
<evidence type="ECO:0000313" key="11">
    <source>
        <dbReference type="Proteomes" id="UP000533306"/>
    </source>
</evidence>
<evidence type="ECO:0000256" key="2">
    <source>
        <dbReference type="ARBA" id="ARBA00006236"/>
    </source>
</evidence>
<keyword evidence="4" id="KW-1003">Cell membrane</keyword>
<comment type="similarity">
    <text evidence="2 8">Belongs to the major facilitator superfamily. Bcr/CmlA family.</text>
</comment>
<feature type="transmembrane region" description="Helical" evidence="8">
    <location>
        <begin position="212"/>
        <end position="236"/>
    </location>
</feature>
<feature type="transmembrane region" description="Helical" evidence="8">
    <location>
        <begin position="132"/>
        <end position="150"/>
    </location>
</feature>
<dbReference type="EMBL" id="JACHEU010000001">
    <property type="protein sequence ID" value="MBB6013354.1"/>
    <property type="molecule type" value="Genomic_DNA"/>
</dbReference>
<dbReference type="InterPro" id="IPR011701">
    <property type="entry name" value="MFS"/>
</dbReference>
<feature type="transmembrane region" description="Helical" evidence="8">
    <location>
        <begin position="5"/>
        <end position="23"/>
    </location>
</feature>
<evidence type="ECO:0000256" key="4">
    <source>
        <dbReference type="ARBA" id="ARBA00022475"/>
    </source>
</evidence>
<evidence type="ECO:0000259" key="9">
    <source>
        <dbReference type="PROSITE" id="PS50850"/>
    </source>
</evidence>
<dbReference type="Pfam" id="PF07690">
    <property type="entry name" value="MFS_1"/>
    <property type="match status" value="1"/>
</dbReference>
<evidence type="ECO:0000313" key="10">
    <source>
        <dbReference type="EMBL" id="MBB6013354.1"/>
    </source>
</evidence>
<comment type="subcellular location">
    <subcellularLocation>
        <location evidence="8">Cell inner membrane</location>
        <topology evidence="8">Multi-pass membrane protein</topology>
    </subcellularLocation>
    <subcellularLocation>
        <location evidence="1">Cell membrane</location>
        <topology evidence="1">Multi-pass membrane protein</topology>
    </subcellularLocation>
</comment>
<evidence type="ECO:0000256" key="1">
    <source>
        <dbReference type="ARBA" id="ARBA00004651"/>
    </source>
</evidence>
<keyword evidence="3 8" id="KW-0813">Transport</keyword>
<dbReference type="RefSeq" id="WP_183831054.1">
    <property type="nucleotide sequence ID" value="NZ_JACHEU010000001.1"/>
</dbReference>